<accession>A0A2Z4Y852</accession>
<evidence type="ECO:0000313" key="1">
    <source>
        <dbReference type="EMBL" id="AXA37059.1"/>
    </source>
</evidence>
<dbReference type="AlphaFoldDB" id="A0A2Z4Y852"/>
<reference evidence="1 2" key="1">
    <citation type="submission" date="2018-05" db="EMBL/GenBank/DDBJ databases">
        <title>A metagenomic window into the 2 km-deep terrestrial subsurface aquifer revealed taxonomically and functionally diverse microbial community comprising novel uncultured bacterial lineages.</title>
        <authorList>
            <person name="Kadnikov V.V."/>
            <person name="Mardanov A.V."/>
            <person name="Beletsky A.V."/>
            <person name="Banks D."/>
            <person name="Pimenov N.V."/>
            <person name="Frank Y.A."/>
            <person name="Karnachuk O.V."/>
            <person name="Ravin N.V."/>
        </authorList>
    </citation>
    <scope>NUCLEOTIDE SEQUENCE [LARGE SCALE GENOMIC DNA]</scope>
    <source>
        <strain evidence="1">BY</strain>
    </source>
</reference>
<proteinExistence type="predicted"/>
<name>A0A2Z4Y852_SUMC1</name>
<dbReference type="EMBL" id="CP030759">
    <property type="protein sequence ID" value="AXA37059.1"/>
    <property type="molecule type" value="Genomic_DNA"/>
</dbReference>
<protein>
    <submittedName>
        <fullName evidence="1">Uncharacterized protein</fullName>
    </submittedName>
</protein>
<dbReference type="KEGG" id="schv:BRCON_2282"/>
<gene>
    <name evidence="1" type="ORF">BRCON_2282</name>
</gene>
<evidence type="ECO:0000313" key="2">
    <source>
        <dbReference type="Proteomes" id="UP000262583"/>
    </source>
</evidence>
<sequence>MVEKVCQTSNCNRDRRQGPCRFFVEATPVLYFFQLPRP</sequence>
<dbReference type="Proteomes" id="UP000262583">
    <property type="component" value="Chromosome"/>
</dbReference>
<organism evidence="1 2">
    <name type="scientific">Sumerlaea chitinivorans</name>
    <dbReference type="NCBI Taxonomy" id="2250252"/>
    <lineage>
        <taxon>Bacteria</taxon>
        <taxon>Candidatus Sumerlaeota</taxon>
        <taxon>Candidatus Sumerlaeia</taxon>
        <taxon>Candidatus Sumerlaeales</taxon>
        <taxon>Candidatus Sumerlaeaceae</taxon>
        <taxon>Candidatus Sumerlaea</taxon>
    </lineage>
</organism>